<sequence length="175" mass="19146">MDLVQFGGGSGGFVMPQICPRHLSAISDGDEEAAAAEEEDRFLAGLRCWSFGFLLRLCKYISTYPHFKTTSTSTKPSHKCQPLLPSLPLMRPPRRNSNPSSNKSKLRLSSKLPSTSSPTPVGTPVLLVVLAPNSQNPKLNASRTVSTDSSTHHSTLSDRSKLKNSKFKTMLKVEF</sequence>
<evidence type="ECO:0000256" key="1">
    <source>
        <dbReference type="SAM" id="MobiDB-lite"/>
    </source>
</evidence>
<feature type="region of interest" description="Disordered" evidence="1">
    <location>
        <begin position="69"/>
        <end position="119"/>
    </location>
</feature>
<name>A0ABR5C3Q4_9TREE</name>
<dbReference type="EMBL" id="KN848559">
    <property type="protein sequence ID" value="KIR82529.1"/>
    <property type="molecule type" value="Genomic_DNA"/>
</dbReference>
<feature type="compositionally biased region" description="Low complexity" evidence="1">
    <location>
        <begin position="142"/>
        <end position="154"/>
    </location>
</feature>
<dbReference type="Proteomes" id="UP000054272">
    <property type="component" value="Unassembled WGS sequence"/>
</dbReference>
<feature type="compositionally biased region" description="Low complexity" evidence="1">
    <location>
        <begin position="82"/>
        <end position="119"/>
    </location>
</feature>
<proteinExistence type="predicted"/>
<keyword evidence="3" id="KW-1185">Reference proteome</keyword>
<evidence type="ECO:0000313" key="3">
    <source>
        <dbReference type="Proteomes" id="UP000054272"/>
    </source>
</evidence>
<reference evidence="2 3" key="1">
    <citation type="submission" date="2015-01" db="EMBL/GenBank/DDBJ databases">
        <title>The Genome Sequence of Cryptococcus gattii EJB2.</title>
        <authorList>
            <consortium name="The Broad Institute Genomics Platform"/>
            <person name="Cuomo C."/>
            <person name="Litvintseva A."/>
            <person name="Chen Y."/>
            <person name="Heitman J."/>
            <person name="Sun S."/>
            <person name="Springer D."/>
            <person name="Dromer F."/>
            <person name="Young S."/>
            <person name="Zeng Q."/>
            <person name="Gargeya S."/>
            <person name="Abouelleil A."/>
            <person name="Alvarado L."/>
            <person name="Chapman S.B."/>
            <person name="Gainer-Dewar J."/>
            <person name="Goldberg J."/>
            <person name="Griggs A."/>
            <person name="Gujja S."/>
            <person name="Hansen M."/>
            <person name="Howarth C."/>
            <person name="Imamovic A."/>
            <person name="Larimer J."/>
            <person name="Murphy C."/>
            <person name="Naylor J."/>
            <person name="Pearson M."/>
            <person name="Priest M."/>
            <person name="Roberts A."/>
            <person name="Saif S."/>
            <person name="Shea T."/>
            <person name="Sykes S."/>
            <person name="Wortman J."/>
            <person name="Nusbaum C."/>
            <person name="Birren B."/>
        </authorList>
    </citation>
    <scope>NUCLEOTIDE SEQUENCE [LARGE SCALE GENOMIC DNA]</scope>
    <source>
        <strain evidence="2 3">EJB2</strain>
    </source>
</reference>
<feature type="region of interest" description="Disordered" evidence="1">
    <location>
        <begin position="137"/>
        <end position="161"/>
    </location>
</feature>
<organism evidence="2 3">
    <name type="scientific">Cryptococcus gattii EJB2</name>
    <dbReference type="NCBI Taxonomy" id="1296103"/>
    <lineage>
        <taxon>Eukaryota</taxon>
        <taxon>Fungi</taxon>
        <taxon>Dikarya</taxon>
        <taxon>Basidiomycota</taxon>
        <taxon>Agaricomycotina</taxon>
        <taxon>Tremellomycetes</taxon>
        <taxon>Tremellales</taxon>
        <taxon>Cryptococcaceae</taxon>
        <taxon>Cryptococcus</taxon>
        <taxon>Cryptococcus gattii species complex</taxon>
    </lineage>
</organism>
<gene>
    <name evidence="2" type="ORF">I306_00363</name>
</gene>
<evidence type="ECO:0000313" key="2">
    <source>
        <dbReference type="EMBL" id="KIR82529.1"/>
    </source>
</evidence>
<protein>
    <submittedName>
        <fullName evidence="2">Mitochondrial import inner membrane translocase subunit TIM8</fullName>
    </submittedName>
</protein>
<accession>A0ABR5C3Q4</accession>